<dbReference type="InterPro" id="IPR014719">
    <property type="entry name" value="Ribosomal_bL12_C/ClpS-like"/>
</dbReference>
<gene>
    <name evidence="6" type="primary">MNP1</name>
    <name evidence="6" type="ORF">LTR05_004615</name>
</gene>
<keyword evidence="7" id="KW-1185">Reference proteome</keyword>
<dbReference type="GO" id="GO:0003735">
    <property type="term" value="F:structural constituent of ribosome"/>
    <property type="evidence" value="ECO:0007669"/>
    <property type="project" value="InterPro"/>
</dbReference>
<dbReference type="Pfam" id="PF00542">
    <property type="entry name" value="Ribosomal_L12"/>
    <property type="match status" value="1"/>
</dbReference>
<dbReference type="Pfam" id="PF16320">
    <property type="entry name" value="Ribosomal_L12_N"/>
    <property type="match status" value="1"/>
</dbReference>
<proteinExistence type="inferred from homology"/>
<dbReference type="GO" id="GO:0006412">
    <property type="term" value="P:translation"/>
    <property type="evidence" value="ECO:0007669"/>
    <property type="project" value="InterPro"/>
</dbReference>
<dbReference type="SUPFAM" id="SSF54736">
    <property type="entry name" value="ClpS-like"/>
    <property type="match status" value="1"/>
</dbReference>
<reference evidence="6 7" key="1">
    <citation type="submission" date="2023-08" db="EMBL/GenBank/DDBJ databases">
        <title>Black Yeasts Isolated from many extreme environments.</title>
        <authorList>
            <person name="Coleine C."/>
            <person name="Stajich J.E."/>
            <person name="Selbmann L."/>
        </authorList>
    </citation>
    <scope>NUCLEOTIDE SEQUENCE [LARGE SCALE GENOMIC DNA]</scope>
    <source>
        <strain evidence="6 7">CCFEE 5910</strain>
    </source>
</reference>
<name>A0AAN7Y6I2_9EURO</name>
<dbReference type="EMBL" id="JAVRRJ010000004">
    <property type="protein sequence ID" value="KAK5085331.1"/>
    <property type="molecule type" value="Genomic_DNA"/>
</dbReference>
<accession>A0AAN7Y6I2</accession>
<evidence type="ECO:0000256" key="1">
    <source>
        <dbReference type="ARBA" id="ARBA00007197"/>
    </source>
</evidence>
<keyword evidence="3" id="KW-0687">Ribonucleoprotein</keyword>
<evidence type="ECO:0000313" key="6">
    <source>
        <dbReference type="EMBL" id="KAK5085331.1"/>
    </source>
</evidence>
<dbReference type="Gene3D" id="1.20.5.710">
    <property type="entry name" value="Single helix bin"/>
    <property type="match status" value="1"/>
</dbReference>
<evidence type="ECO:0000256" key="2">
    <source>
        <dbReference type="ARBA" id="ARBA00022980"/>
    </source>
</evidence>
<dbReference type="Proteomes" id="UP001309876">
    <property type="component" value="Unassembled WGS sequence"/>
</dbReference>
<dbReference type="AlphaFoldDB" id="A0AAN7Y6I2"/>
<feature type="domain" description="Large ribosomal subunit protein bL12 C-terminal" evidence="4">
    <location>
        <begin position="188"/>
        <end position="254"/>
    </location>
</feature>
<comment type="similarity">
    <text evidence="1">Belongs to the bacterial ribosomal protein bL12 family.</text>
</comment>
<feature type="domain" description="Large ribosomal subunit protein bL12 oligomerization" evidence="5">
    <location>
        <begin position="121"/>
        <end position="171"/>
    </location>
</feature>
<comment type="caution">
    <text evidence="6">The sequence shown here is derived from an EMBL/GenBank/DDBJ whole genome shotgun (WGS) entry which is preliminary data.</text>
</comment>
<keyword evidence="2 6" id="KW-0689">Ribosomal protein</keyword>
<dbReference type="GO" id="GO:0005762">
    <property type="term" value="C:mitochondrial large ribosomal subunit"/>
    <property type="evidence" value="ECO:0007669"/>
    <property type="project" value="TreeGrafter"/>
</dbReference>
<dbReference type="InterPro" id="IPR036235">
    <property type="entry name" value="Ribosomal_bL12_oligo_N_sf"/>
</dbReference>
<dbReference type="PANTHER" id="PTHR45987">
    <property type="entry name" value="39S RIBOSOMAL PROTEIN L12"/>
    <property type="match status" value="1"/>
</dbReference>
<protein>
    <submittedName>
        <fullName evidence="6">54S ribosomal protein L12, mitochondrial</fullName>
    </submittedName>
</protein>
<dbReference type="Gene3D" id="3.30.1390.10">
    <property type="match status" value="1"/>
</dbReference>
<evidence type="ECO:0000259" key="4">
    <source>
        <dbReference type="Pfam" id="PF00542"/>
    </source>
</evidence>
<dbReference type="InterPro" id="IPR008932">
    <property type="entry name" value="Ribosomal_bL12_oligo"/>
</dbReference>
<dbReference type="InterPro" id="IPR013823">
    <property type="entry name" value="Ribosomal_bL12_C"/>
</dbReference>
<dbReference type="GO" id="GO:0003729">
    <property type="term" value="F:mRNA binding"/>
    <property type="evidence" value="ECO:0007669"/>
    <property type="project" value="TreeGrafter"/>
</dbReference>
<dbReference type="SUPFAM" id="SSF48300">
    <property type="entry name" value="Ribosomal protein L7/12, oligomerisation (N-terminal) domain"/>
    <property type="match status" value="1"/>
</dbReference>
<evidence type="ECO:0000256" key="3">
    <source>
        <dbReference type="ARBA" id="ARBA00023274"/>
    </source>
</evidence>
<dbReference type="CDD" id="cd00387">
    <property type="entry name" value="Ribosomal_L7_L12"/>
    <property type="match status" value="1"/>
</dbReference>
<sequence length="255" mass="27248">MEVPRGSSVRLLQTAKPLSILQSENRTSLRDKKVEQFELESSSTATTTILSYGRLSNLVLLKFTVTMSASTSARSVTRACQRIARQPHSLSSQCLRITSQQSQTRQRRCQSTDAAQASNPKISTIVDQISQLTLLETADLVASLKSRLNIPDISFGAPAAAAPAGGAAAAAAEPEEEAAPAPAEKSLFTLKLKSFDAAAKSKIIKEVKSMLGLSLIDSKKFVESVPKVMKEGVTKEEGTKIVDTIKALGGVVDME</sequence>
<organism evidence="6 7">
    <name type="scientific">Lithohypha guttulata</name>
    <dbReference type="NCBI Taxonomy" id="1690604"/>
    <lineage>
        <taxon>Eukaryota</taxon>
        <taxon>Fungi</taxon>
        <taxon>Dikarya</taxon>
        <taxon>Ascomycota</taxon>
        <taxon>Pezizomycotina</taxon>
        <taxon>Eurotiomycetes</taxon>
        <taxon>Chaetothyriomycetidae</taxon>
        <taxon>Chaetothyriales</taxon>
        <taxon>Trichomeriaceae</taxon>
        <taxon>Lithohypha</taxon>
    </lineage>
</organism>
<dbReference type="InterPro" id="IPR000206">
    <property type="entry name" value="Ribosomal_bL12"/>
</dbReference>
<dbReference type="PANTHER" id="PTHR45987:SF4">
    <property type="entry name" value="LARGE RIBOSOMAL SUBUNIT PROTEIN BL12M"/>
    <property type="match status" value="1"/>
</dbReference>
<evidence type="ECO:0000259" key="5">
    <source>
        <dbReference type="Pfam" id="PF16320"/>
    </source>
</evidence>
<evidence type="ECO:0000313" key="7">
    <source>
        <dbReference type="Proteomes" id="UP001309876"/>
    </source>
</evidence>